<dbReference type="Proteomes" id="UP000625711">
    <property type="component" value="Unassembled WGS sequence"/>
</dbReference>
<gene>
    <name evidence="1" type="ORF">GWI33_012572</name>
</gene>
<reference evidence="1" key="1">
    <citation type="submission" date="2020-08" db="EMBL/GenBank/DDBJ databases">
        <title>Genome sequencing and assembly of the red palm weevil Rhynchophorus ferrugineus.</title>
        <authorList>
            <person name="Dias G.B."/>
            <person name="Bergman C.M."/>
            <person name="Manee M."/>
        </authorList>
    </citation>
    <scope>NUCLEOTIDE SEQUENCE</scope>
    <source>
        <strain evidence="1">AA-2017</strain>
        <tissue evidence="1">Whole larva</tissue>
    </source>
</reference>
<keyword evidence="2" id="KW-1185">Reference proteome</keyword>
<accession>A0A834I8P2</accession>
<organism evidence="1 2">
    <name type="scientific">Rhynchophorus ferrugineus</name>
    <name type="common">Red palm weevil</name>
    <name type="synonym">Curculio ferrugineus</name>
    <dbReference type="NCBI Taxonomy" id="354439"/>
    <lineage>
        <taxon>Eukaryota</taxon>
        <taxon>Metazoa</taxon>
        <taxon>Ecdysozoa</taxon>
        <taxon>Arthropoda</taxon>
        <taxon>Hexapoda</taxon>
        <taxon>Insecta</taxon>
        <taxon>Pterygota</taxon>
        <taxon>Neoptera</taxon>
        <taxon>Endopterygota</taxon>
        <taxon>Coleoptera</taxon>
        <taxon>Polyphaga</taxon>
        <taxon>Cucujiformia</taxon>
        <taxon>Curculionidae</taxon>
        <taxon>Dryophthorinae</taxon>
        <taxon>Rhynchophorus</taxon>
    </lineage>
</organism>
<evidence type="ECO:0000313" key="1">
    <source>
        <dbReference type="EMBL" id="KAF7274761.1"/>
    </source>
</evidence>
<name>A0A834I8P2_RHYFE</name>
<comment type="caution">
    <text evidence="1">The sequence shown here is derived from an EMBL/GenBank/DDBJ whole genome shotgun (WGS) entry which is preliminary data.</text>
</comment>
<sequence length="69" mass="8226">MFSMKVVRNRSCREVFRQLRRAISKTSTDKNSDAISRLQDNSLSKLELNVNQNGSYQKWMKHMQHKNVR</sequence>
<proteinExistence type="predicted"/>
<evidence type="ECO:0000313" key="2">
    <source>
        <dbReference type="Proteomes" id="UP000625711"/>
    </source>
</evidence>
<dbReference type="EMBL" id="JAACXV010012186">
    <property type="protein sequence ID" value="KAF7274761.1"/>
    <property type="molecule type" value="Genomic_DNA"/>
</dbReference>
<protein>
    <submittedName>
        <fullName evidence="1">Uncharacterized protein</fullName>
    </submittedName>
</protein>
<dbReference type="AlphaFoldDB" id="A0A834I8P2"/>